<dbReference type="OrthoDB" id="2733230at2759"/>
<gene>
    <name evidence="1" type="ORF">OH76DRAFT_1396796</name>
</gene>
<proteinExistence type="predicted"/>
<dbReference type="Gene3D" id="3.80.10.10">
    <property type="entry name" value="Ribonuclease Inhibitor"/>
    <property type="match status" value="1"/>
</dbReference>
<evidence type="ECO:0000313" key="2">
    <source>
        <dbReference type="Proteomes" id="UP000256964"/>
    </source>
</evidence>
<dbReference type="EMBL" id="KZ857382">
    <property type="protein sequence ID" value="RDX55410.1"/>
    <property type="molecule type" value="Genomic_DNA"/>
</dbReference>
<reference evidence="1 2" key="1">
    <citation type="journal article" date="2018" name="Biotechnol. Biofuels">
        <title>Integrative visual omics of the white-rot fungus Polyporus brumalis exposes the biotechnological potential of its oxidative enzymes for delignifying raw plant biomass.</title>
        <authorList>
            <person name="Miyauchi S."/>
            <person name="Rancon A."/>
            <person name="Drula E."/>
            <person name="Hage H."/>
            <person name="Chaduli D."/>
            <person name="Favel A."/>
            <person name="Grisel S."/>
            <person name="Henrissat B."/>
            <person name="Herpoel-Gimbert I."/>
            <person name="Ruiz-Duenas F.J."/>
            <person name="Chevret D."/>
            <person name="Hainaut M."/>
            <person name="Lin J."/>
            <person name="Wang M."/>
            <person name="Pangilinan J."/>
            <person name="Lipzen A."/>
            <person name="Lesage-Meessen L."/>
            <person name="Navarro D."/>
            <person name="Riley R."/>
            <person name="Grigoriev I.V."/>
            <person name="Zhou S."/>
            <person name="Raouche S."/>
            <person name="Rosso M.N."/>
        </authorList>
    </citation>
    <scope>NUCLEOTIDE SEQUENCE [LARGE SCALE GENOMIC DNA]</scope>
    <source>
        <strain evidence="1 2">BRFM 1820</strain>
    </source>
</reference>
<accession>A0A371DS97</accession>
<dbReference type="STRING" id="139420.A0A371DS97"/>
<evidence type="ECO:0008006" key="3">
    <source>
        <dbReference type="Google" id="ProtNLM"/>
    </source>
</evidence>
<organism evidence="1 2">
    <name type="scientific">Lentinus brumalis</name>
    <dbReference type="NCBI Taxonomy" id="2498619"/>
    <lineage>
        <taxon>Eukaryota</taxon>
        <taxon>Fungi</taxon>
        <taxon>Dikarya</taxon>
        <taxon>Basidiomycota</taxon>
        <taxon>Agaricomycotina</taxon>
        <taxon>Agaricomycetes</taxon>
        <taxon>Polyporales</taxon>
        <taxon>Polyporaceae</taxon>
        <taxon>Lentinus</taxon>
    </lineage>
</organism>
<protein>
    <recommendedName>
        <fullName evidence="3">F-box domain-containing protein</fullName>
    </recommendedName>
</protein>
<dbReference type="Proteomes" id="UP000256964">
    <property type="component" value="Unassembled WGS sequence"/>
</dbReference>
<keyword evidence="2" id="KW-1185">Reference proteome</keyword>
<dbReference type="InterPro" id="IPR032675">
    <property type="entry name" value="LRR_dom_sf"/>
</dbReference>
<name>A0A371DS97_9APHY</name>
<evidence type="ECO:0000313" key="1">
    <source>
        <dbReference type="EMBL" id="RDX55410.1"/>
    </source>
</evidence>
<dbReference type="AlphaFoldDB" id="A0A371DS97"/>
<sequence length="309" mass="33979">MERLASELLHHICTLACTDGGFTGCSLSLVSQYMRAASRSTRFHSITISGTAKQLDGFLSCLEKERAANAHAYKPVVRHLFFAAAEGGEIGKDWRGDPANPSLEAARAHYGQNLALLLRLVTKDLQTLCFVHCHGWRSLTNLQISDVDCPKAFPVLRDLSLYGTNPFVQGPVHFPRLTHLHLTFSAYSVAEKIKDWADLAPRVTHLCVSDIRSISQELKDIAADGGPFHNLSQLCVQPQAPPPSGGRCGRGAFFAHIRFIANFEAFVAAATHLPTKARRHQRLAPGDFTQRAAMKVWLDRVGGGPGYWI</sequence>